<dbReference type="NCBIfam" id="TIGR01322">
    <property type="entry name" value="scrB_fam"/>
    <property type="match status" value="1"/>
</dbReference>
<dbReference type="PANTHER" id="PTHR43101:SF1">
    <property type="entry name" value="BETA-FRUCTOSIDASE"/>
    <property type="match status" value="1"/>
</dbReference>
<keyword evidence="5 8" id="KW-0378">Hydrolase</keyword>
<dbReference type="Pfam" id="PF00251">
    <property type="entry name" value="Glyco_hydro_32N"/>
    <property type="match status" value="1"/>
</dbReference>
<evidence type="ECO:0000256" key="7">
    <source>
        <dbReference type="ARBA" id="ARBA00033367"/>
    </source>
</evidence>
<protein>
    <recommendedName>
        <fullName evidence="4 8">Sucrose-6-phosphate hydrolase</fullName>
        <ecNumber evidence="3 8">3.2.1.26</ecNumber>
    </recommendedName>
    <alternativeName>
        <fullName evidence="7 9">Invertase</fullName>
    </alternativeName>
</protein>
<evidence type="ECO:0000256" key="3">
    <source>
        <dbReference type="ARBA" id="ARBA00012758"/>
    </source>
</evidence>
<dbReference type="GO" id="GO:0005737">
    <property type="term" value="C:cytoplasm"/>
    <property type="evidence" value="ECO:0007669"/>
    <property type="project" value="UniProtKB-SubCell"/>
</dbReference>
<dbReference type="Proteomes" id="UP000036202">
    <property type="component" value="Chromosome"/>
</dbReference>
<keyword evidence="9" id="KW-0119">Carbohydrate metabolism</keyword>
<feature type="domain" description="Glycosyl hydrolase family 32 N-terminal" evidence="10">
    <location>
        <begin position="38"/>
        <end position="339"/>
    </location>
</feature>
<dbReference type="CDD" id="cd18623">
    <property type="entry name" value="GH32_ScrB-like"/>
    <property type="match status" value="1"/>
</dbReference>
<evidence type="ECO:0000256" key="4">
    <source>
        <dbReference type="ARBA" id="ARBA00019623"/>
    </source>
</evidence>
<dbReference type="InterPro" id="IPR001362">
    <property type="entry name" value="Glyco_hydro_32"/>
</dbReference>
<keyword evidence="13" id="KW-1185">Reference proteome</keyword>
<dbReference type="InterPro" id="IPR013148">
    <property type="entry name" value="Glyco_hydro_32_N"/>
</dbReference>
<dbReference type="InterPro" id="IPR051214">
    <property type="entry name" value="GH32_Enzymes"/>
</dbReference>
<gene>
    <name evidence="12" type="ORF">BEH_14125</name>
</gene>
<dbReference type="GeneID" id="93701911"/>
<evidence type="ECO:0000256" key="1">
    <source>
        <dbReference type="ARBA" id="ARBA00004914"/>
    </source>
</evidence>
<evidence type="ECO:0000313" key="12">
    <source>
        <dbReference type="EMBL" id="AKO93114.1"/>
    </source>
</evidence>
<organism evidence="12 13">
    <name type="scientific">Priestia filamentosa</name>
    <dbReference type="NCBI Taxonomy" id="1402861"/>
    <lineage>
        <taxon>Bacteria</taxon>
        <taxon>Bacillati</taxon>
        <taxon>Bacillota</taxon>
        <taxon>Bacilli</taxon>
        <taxon>Bacillales</taxon>
        <taxon>Bacillaceae</taxon>
        <taxon>Priestia</taxon>
    </lineage>
</organism>
<dbReference type="GO" id="GO:0005985">
    <property type="term" value="P:sucrose metabolic process"/>
    <property type="evidence" value="ECO:0007669"/>
    <property type="project" value="UniProtKB-UniPathway"/>
</dbReference>
<accession>A0A1X7EL68</accession>
<dbReference type="InterPro" id="IPR023296">
    <property type="entry name" value="Glyco_hydro_beta-prop_sf"/>
</dbReference>
<evidence type="ECO:0000256" key="9">
    <source>
        <dbReference type="RuleBase" id="RU365015"/>
    </source>
</evidence>
<dbReference type="AlphaFoldDB" id="A0A1X7EL68"/>
<keyword evidence="9" id="KW-0963">Cytoplasm</keyword>
<keyword evidence="6 8" id="KW-0326">Glycosidase</keyword>
<dbReference type="InterPro" id="IPR006232">
    <property type="entry name" value="Suc6P_hydrolase"/>
</dbReference>
<comment type="similarity">
    <text evidence="2 8">Belongs to the glycosyl hydrolase 32 family.</text>
</comment>
<dbReference type="Pfam" id="PF08244">
    <property type="entry name" value="Glyco_hydro_32C"/>
    <property type="match status" value="1"/>
</dbReference>
<dbReference type="SUPFAM" id="SSF75005">
    <property type="entry name" value="Arabinanase/levansucrase/invertase"/>
    <property type="match status" value="1"/>
</dbReference>
<dbReference type="OrthoDB" id="9759709at2"/>
<dbReference type="PROSITE" id="PS00609">
    <property type="entry name" value="GLYCOSYL_HYDROL_F32"/>
    <property type="match status" value="1"/>
</dbReference>
<dbReference type="InterPro" id="IPR013189">
    <property type="entry name" value="Glyco_hydro_32_C"/>
</dbReference>
<name>A0A1X7EL68_9BACI</name>
<evidence type="ECO:0000256" key="5">
    <source>
        <dbReference type="ARBA" id="ARBA00022801"/>
    </source>
</evidence>
<evidence type="ECO:0000256" key="8">
    <source>
        <dbReference type="RuleBase" id="RU362110"/>
    </source>
</evidence>
<dbReference type="KEGG" id="beo:BEH_14125"/>
<reference evidence="13" key="2">
    <citation type="submission" date="2015-06" db="EMBL/GenBank/DDBJ databases">
        <title>Genome Sequence of Bacillus endophyticus and Analysis of its Companion Mechanism in the Ketogulonigenium vulgare-Bacillus strain Consortium.</title>
        <authorList>
            <person name="Jia N."/>
            <person name="Du J."/>
            <person name="Ding M.-Z."/>
            <person name="Gao F."/>
            <person name="Yuan Y.-J."/>
        </authorList>
    </citation>
    <scope>NUCLEOTIDE SEQUENCE [LARGE SCALE GENOMIC DNA]</scope>
    <source>
        <strain evidence="13">Hbe603</strain>
    </source>
</reference>
<comment type="subcellular location">
    <subcellularLocation>
        <location evidence="9">Cytoplasm</location>
    </subcellularLocation>
</comment>
<proteinExistence type="inferred from homology"/>
<dbReference type="InterPro" id="IPR018053">
    <property type="entry name" value="Glyco_hydro_32_AS"/>
</dbReference>
<feature type="domain" description="Glycosyl hydrolase family 32 C-terminal" evidence="11">
    <location>
        <begin position="344"/>
        <end position="486"/>
    </location>
</feature>
<comment type="pathway">
    <text evidence="1 9">Glycan biosynthesis; sucrose metabolism.</text>
</comment>
<dbReference type="PATRIC" id="fig|135735.6.peg.2988"/>
<dbReference type="UniPathway" id="UPA00238"/>
<dbReference type="SUPFAM" id="SSF49899">
    <property type="entry name" value="Concanavalin A-like lectins/glucanases"/>
    <property type="match status" value="1"/>
</dbReference>
<dbReference type="RefSeq" id="WP_040061288.1">
    <property type="nucleotide sequence ID" value="NZ_CP011974.1"/>
</dbReference>
<dbReference type="Gene3D" id="2.115.10.20">
    <property type="entry name" value="Glycosyl hydrolase domain, family 43"/>
    <property type="match status" value="1"/>
</dbReference>
<dbReference type="PANTHER" id="PTHR43101">
    <property type="entry name" value="BETA-FRUCTOSIDASE"/>
    <property type="match status" value="1"/>
</dbReference>
<dbReference type="EMBL" id="CP011974">
    <property type="protein sequence ID" value="AKO93114.1"/>
    <property type="molecule type" value="Genomic_DNA"/>
</dbReference>
<accession>A0A0H4KLD6</accession>
<evidence type="ECO:0000259" key="10">
    <source>
        <dbReference type="Pfam" id="PF00251"/>
    </source>
</evidence>
<evidence type="ECO:0000256" key="6">
    <source>
        <dbReference type="ARBA" id="ARBA00023295"/>
    </source>
</evidence>
<comment type="catalytic activity">
    <reaction evidence="8">
        <text>Hydrolysis of terminal non-reducing beta-D-fructofuranoside residues in beta-D-fructofuranosides.</text>
        <dbReference type="EC" id="3.2.1.26"/>
    </reaction>
</comment>
<evidence type="ECO:0000313" key="13">
    <source>
        <dbReference type="Proteomes" id="UP000036202"/>
    </source>
</evidence>
<comment type="function">
    <text evidence="9">Enables the bacterium to metabolize sucrose as a sole carbon source.</text>
</comment>
<reference evidence="12 13" key="1">
    <citation type="journal article" date="2015" name="PLoS ONE">
        <title>Genome Sequence of Bacillus endophyticus and Analysis of Its Companion Mechanism in the Ketogulonigenium vulgare-Bacillus Strain Consortium.</title>
        <authorList>
            <person name="Jia N."/>
            <person name="Du J."/>
            <person name="Ding M.Z."/>
            <person name="Gao F."/>
            <person name="Yuan Y.J."/>
        </authorList>
    </citation>
    <scope>NUCLEOTIDE SEQUENCE [LARGE SCALE GENOMIC DNA]</scope>
    <source>
        <strain evidence="12 13">Hbe603</strain>
    </source>
</reference>
<evidence type="ECO:0000256" key="2">
    <source>
        <dbReference type="ARBA" id="ARBA00009902"/>
    </source>
</evidence>
<dbReference type="EC" id="3.2.1.26" evidence="3 8"/>
<dbReference type="InterPro" id="IPR013320">
    <property type="entry name" value="ConA-like_dom_sf"/>
</dbReference>
<dbReference type="Gene3D" id="2.60.120.560">
    <property type="entry name" value="Exo-inulinase, domain 1"/>
    <property type="match status" value="1"/>
</dbReference>
<dbReference type="SMART" id="SM00640">
    <property type="entry name" value="Glyco_32"/>
    <property type="match status" value="1"/>
</dbReference>
<evidence type="ECO:0000259" key="11">
    <source>
        <dbReference type="Pfam" id="PF08244"/>
    </source>
</evidence>
<dbReference type="GO" id="GO:0004564">
    <property type="term" value="F:beta-fructofuranosidase activity"/>
    <property type="evidence" value="ECO:0007669"/>
    <property type="project" value="UniProtKB-EC"/>
</dbReference>
<sequence>MKKMTREEKYRYIEQAPPGELERLREKVSKSPWRQKYHIQPQSGLLNDPNGFSYYNGAYHLFYQWFPFGPEHGMKYWFHTISKDLAHWEEVGIAIKPGGPYDSHGAYSGSGIVKDNKLYLMYTGNTRDHSWVRHPFQCMAEMDQHHSITKFNQPVISHVPSGYTDHFRDPKVWKSNEDYFCVIGAQRDNKTGCVVLYQSKDLLQWVFKGEILTDLNKFGYMWECPDYFEMDEHGILLFSPQGIEQEKEKYNNIYQSGYLVGKPLDVTSRIFEHQPFKELDKGFDFYAQQTTETPDGRRILVGWMGLPDLEYPTDKEGWAHCLTLPRQISIKDEKLIQRPVSELTLLRKKEKNININVHNETKKLGDFHGTAYELICDIEDIKAERVGVEFRASNNEKTVLSYDFINRELVLDRSLSGLPLGNKNGNIRRCSFNAQTLKIHMFVDVSSVEIFINDGEEVFTSRIFPNESSQAIRFFAQKGSATFKAVKWDY</sequence>